<organism evidence="1 2">
    <name type="scientific">Aphidius gifuensis</name>
    <name type="common">Parasitoid wasp</name>
    <dbReference type="NCBI Taxonomy" id="684658"/>
    <lineage>
        <taxon>Eukaryota</taxon>
        <taxon>Metazoa</taxon>
        <taxon>Ecdysozoa</taxon>
        <taxon>Arthropoda</taxon>
        <taxon>Hexapoda</taxon>
        <taxon>Insecta</taxon>
        <taxon>Pterygota</taxon>
        <taxon>Neoptera</taxon>
        <taxon>Endopterygota</taxon>
        <taxon>Hymenoptera</taxon>
        <taxon>Apocrita</taxon>
        <taxon>Ichneumonoidea</taxon>
        <taxon>Braconidae</taxon>
        <taxon>Aphidiinae</taxon>
        <taxon>Aphidius</taxon>
    </lineage>
</organism>
<accession>A0A834XZ71</accession>
<dbReference type="EMBL" id="JACMRX010000001">
    <property type="protein sequence ID" value="KAF7996298.1"/>
    <property type="molecule type" value="Genomic_DNA"/>
</dbReference>
<evidence type="ECO:0000313" key="2">
    <source>
        <dbReference type="Proteomes" id="UP000639338"/>
    </source>
</evidence>
<dbReference type="Proteomes" id="UP000639338">
    <property type="component" value="Unassembled WGS sequence"/>
</dbReference>
<proteinExistence type="predicted"/>
<name>A0A834XZ71_APHGI</name>
<reference evidence="1 2" key="1">
    <citation type="submission" date="2020-08" db="EMBL/GenBank/DDBJ databases">
        <title>Aphidius gifuensis genome sequencing and assembly.</title>
        <authorList>
            <person name="Du Z."/>
        </authorList>
    </citation>
    <scope>NUCLEOTIDE SEQUENCE [LARGE SCALE GENOMIC DNA]</scope>
    <source>
        <strain evidence="1">YNYX2018</strain>
        <tissue evidence="1">Adults</tissue>
    </source>
</reference>
<sequence>MSGILRNTLRLVGTAKYATNNSTYLRSMMLTTNRLNHSLPLLQSNNFNDNRSEISHATRAKKILTNFWGIIHATGKIISIFKKEIKTSNISDFEVSFSSSRAALFSQEIKKNCIFPSKFTTKLNEESIKPKSNKTDVKKETSFEIGNWNASLAGDSLVLRLQNSKKTFILKHAVHVQAHMSPPKIAKNGSVLHTPQKPDSNIVISPLKIISKTLSNSSETTFPPVNVPIPYQKFFEFGDDLTETSYEEEDNDKLTHAPNNFGRMKLEFPMAVSLENQQKIKLENSNDTFTVYHRVRILAFEDDLPDDLKVSFSDKKINVTSIAEAGILRIGLESGDLSIKPMHFSNRSIILKQEVYIEVDLDSAVPTLLVCPYLKTTFGADFK</sequence>
<protein>
    <submittedName>
        <fullName evidence="1">Uncharacterized protein</fullName>
    </submittedName>
</protein>
<evidence type="ECO:0000313" key="1">
    <source>
        <dbReference type="EMBL" id="KAF7996298.1"/>
    </source>
</evidence>
<dbReference type="AlphaFoldDB" id="A0A834XZ71"/>
<comment type="caution">
    <text evidence="1">The sequence shown here is derived from an EMBL/GenBank/DDBJ whole genome shotgun (WGS) entry which is preliminary data.</text>
</comment>
<gene>
    <name evidence="1" type="ORF">HCN44_001930</name>
</gene>
<keyword evidence="2" id="KW-1185">Reference proteome</keyword>